<evidence type="ECO:0000313" key="17">
    <source>
        <dbReference type="RefSeq" id="XP_026297675.1"/>
    </source>
</evidence>
<dbReference type="EnsemblMetazoa" id="XM_026441892">
    <property type="protein sequence ID" value="XP_026297677"/>
    <property type="gene ID" value="LOC100577385"/>
</dbReference>
<feature type="transmembrane region" description="Helical" evidence="9">
    <location>
        <begin position="162"/>
        <end position="182"/>
    </location>
</feature>
<protein>
    <submittedName>
        <fullName evidence="13 14">Facilitated trehalose transporter Tret1</fullName>
    </submittedName>
</protein>
<evidence type="ECO:0000256" key="4">
    <source>
        <dbReference type="ARBA" id="ARBA00022597"/>
    </source>
</evidence>
<evidence type="ECO:0000256" key="5">
    <source>
        <dbReference type="ARBA" id="ARBA00022692"/>
    </source>
</evidence>
<feature type="transmembrane region" description="Helical" evidence="9">
    <location>
        <begin position="351"/>
        <end position="376"/>
    </location>
</feature>
<dbReference type="EnsemblMetazoa" id="XM_026441893">
    <property type="protein sequence ID" value="XP_026297678"/>
    <property type="gene ID" value="LOC100577385"/>
</dbReference>
<keyword evidence="6 9" id="KW-1133">Transmembrane helix</keyword>
<keyword evidence="8" id="KW-0325">Glycoprotein</keyword>
<feature type="transmembrane region" description="Helical" evidence="9">
    <location>
        <begin position="255"/>
        <end position="278"/>
    </location>
</feature>
<dbReference type="KEGG" id="ame:100577385"/>
<evidence type="ECO:0000313" key="14">
    <source>
        <dbReference type="RefSeq" id="XP_026297672.1"/>
    </source>
</evidence>
<evidence type="ECO:0000313" key="18">
    <source>
        <dbReference type="RefSeq" id="XP_026297677.1"/>
    </source>
</evidence>
<keyword evidence="4" id="KW-0762">Sugar transport</keyword>
<feature type="transmembrane region" description="Helical" evidence="9">
    <location>
        <begin position="290"/>
        <end position="310"/>
    </location>
</feature>
<evidence type="ECO:0000256" key="8">
    <source>
        <dbReference type="ARBA" id="ARBA00023180"/>
    </source>
</evidence>
<feature type="transmembrane region" description="Helical" evidence="9">
    <location>
        <begin position="388"/>
        <end position="410"/>
    </location>
</feature>
<feature type="transmembrane region" description="Helical" evidence="9">
    <location>
        <begin position="137"/>
        <end position="156"/>
    </location>
</feature>
<gene>
    <name evidence="13 14 15 16 17 18 19 20" type="primary">LOC100577385</name>
</gene>
<sequence>MEVGILRQIFIGIVCNLLIIDSGLNEGWSTPIIPKFKQDDPLKVSNDQIVWVVNLMYVGVGLGSIVPFLLMDRIGRKGTLLFATIPKIASWILIGLAATIGQLYIGRLMAGVGCGITYSVMPMYLGEVSSKKTRGPLGTAMAVLLNTGMMLAYAIGLWTSRFAMSMISLSLPVAFLAIFVWLPESSVFLTRKNKLTSAERTLKWALGKDDVIEELEEIKRIVASEEKSSERRARSVARSVRELFARRENRRAFRIAVILLSALTLTGAAPLLAYQSFIFVEAGFEVSTNVSIVMTGCAIVVAGSVCVSVVRFTGKRLLLLISTPICVLSLATIAIFFGLLSAGRDVSALRWMPTVFLVIYVLGYGLALNPIPLAYIGEIFHTDVKAPAAIFSSLYYAVATMLVVKFYQVLQESQGTYMPVLAFTVITLLIWLLIYRYVPETEGKTLEEIQIELRRKN</sequence>
<accession>A0A7M7MLA9</accession>
<dbReference type="EnsemblMetazoa" id="XM_026441887">
    <property type="protein sequence ID" value="XP_026297672"/>
    <property type="gene ID" value="LOC100577385"/>
</dbReference>
<dbReference type="SUPFAM" id="SSF103473">
    <property type="entry name" value="MFS general substrate transporter"/>
    <property type="match status" value="1"/>
</dbReference>
<keyword evidence="2" id="KW-0813">Transport</keyword>
<dbReference type="RefSeq" id="XP_026297677.1">
    <property type="nucleotide sequence ID" value="XM_026441892.1"/>
</dbReference>
<dbReference type="RefSeq" id="XP_026297674.1">
    <property type="nucleotide sequence ID" value="XM_026441889.1"/>
</dbReference>
<dbReference type="PROSITE" id="PS50850">
    <property type="entry name" value="MFS"/>
    <property type="match status" value="1"/>
</dbReference>
<dbReference type="EnsemblMetazoa" id="XM_026441890">
    <property type="protein sequence ID" value="XP_026297675"/>
    <property type="gene ID" value="LOC100577385"/>
</dbReference>
<comment type="subcellular location">
    <subcellularLocation>
        <location evidence="1">Cell membrane</location>
        <topology evidence="1">Multi-pass membrane protein</topology>
    </subcellularLocation>
</comment>
<dbReference type="AlphaFoldDB" id="A0A7M7SPA4"/>
<dbReference type="RefSeq" id="XP_026297678.1">
    <property type="nucleotide sequence ID" value="XM_026441893.1"/>
</dbReference>
<dbReference type="EnsemblMetazoa" id="XM_026441888">
    <property type="protein sequence ID" value="XP_026297673"/>
    <property type="gene ID" value="LOC100577385"/>
</dbReference>
<dbReference type="RefSeq" id="XP_026297671.1">
    <property type="nucleotide sequence ID" value="XM_026441886.1"/>
</dbReference>
<accession>A0A7M7SPA4</accession>
<dbReference type="InterPro" id="IPR020846">
    <property type="entry name" value="MFS_dom"/>
</dbReference>
<organism evidence="11">
    <name type="scientific">Apis mellifera</name>
    <name type="common">Honeybee</name>
    <dbReference type="NCBI Taxonomy" id="7460"/>
    <lineage>
        <taxon>Eukaryota</taxon>
        <taxon>Metazoa</taxon>
        <taxon>Ecdysozoa</taxon>
        <taxon>Arthropoda</taxon>
        <taxon>Hexapoda</taxon>
        <taxon>Insecta</taxon>
        <taxon>Pterygota</taxon>
        <taxon>Neoptera</taxon>
        <taxon>Endopterygota</taxon>
        <taxon>Hymenoptera</taxon>
        <taxon>Apocrita</taxon>
        <taxon>Aculeata</taxon>
        <taxon>Apoidea</taxon>
        <taxon>Anthophila</taxon>
        <taxon>Apidae</taxon>
        <taxon>Apis</taxon>
    </lineage>
</organism>
<evidence type="ECO:0000256" key="7">
    <source>
        <dbReference type="ARBA" id="ARBA00023136"/>
    </source>
</evidence>
<dbReference type="PRINTS" id="PR00171">
    <property type="entry name" value="SUGRTRNSPORT"/>
</dbReference>
<feature type="domain" description="Major facilitator superfamily (MFS) profile" evidence="10">
    <location>
        <begin position="1"/>
        <end position="442"/>
    </location>
</feature>
<evidence type="ECO:0000256" key="1">
    <source>
        <dbReference type="ARBA" id="ARBA00004651"/>
    </source>
</evidence>
<dbReference type="GeneID" id="100577385"/>
<evidence type="ECO:0000259" key="10">
    <source>
        <dbReference type="PROSITE" id="PS50850"/>
    </source>
</evidence>
<dbReference type="PROSITE" id="PS00217">
    <property type="entry name" value="SUGAR_TRANSPORT_2"/>
    <property type="match status" value="1"/>
</dbReference>
<dbReference type="GO" id="GO:0005886">
    <property type="term" value="C:plasma membrane"/>
    <property type="evidence" value="ECO:0007669"/>
    <property type="project" value="UniProtKB-SubCell"/>
</dbReference>
<evidence type="ECO:0000313" key="13">
    <source>
        <dbReference type="RefSeq" id="XP_026297671.1"/>
    </source>
</evidence>
<evidence type="ECO:0000313" key="15">
    <source>
        <dbReference type="RefSeq" id="XP_026297673.1"/>
    </source>
</evidence>
<feature type="transmembrane region" description="Helical" evidence="9">
    <location>
        <begin position="78"/>
        <end position="98"/>
    </location>
</feature>
<keyword evidence="7 9" id="KW-0472">Membrane</keyword>
<evidence type="ECO:0000313" key="19">
    <source>
        <dbReference type="RefSeq" id="XP_026297678.1"/>
    </source>
</evidence>
<dbReference type="EnsemblMetazoa" id="XM_026441889">
    <property type="protein sequence ID" value="XP_026297674"/>
    <property type="gene ID" value="LOC100577385"/>
</dbReference>
<proteinExistence type="predicted"/>
<dbReference type="InterPro" id="IPR005829">
    <property type="entry name" value="Sugar_transporter_CS"/>
</dbReference>
<accession>A0A8B8H3Q6</accession>
<dbReference type="RefSeq" id="XP_026297672.1">
    <property type="nucleotide sequence ID" value="XM_026441887.1"/>
</dbReference>
<feature type="transmembrane region" description="Helical" evidence="9">
    <location>
        <begin position="49"/>
        <end position="71"/>
    </location>
</feature>
<dbReference type="InterPro" id="IPR050549">
    <property type="entry name" value="MFS_Trehalose_Transporter"/>
</dbReference>
<dbReference type="GO" id="GO:0022857">
    <property type="term" value="F:transmembrane transporter activity"/>
    <property type="evidence" value="ECO:0007669"/>
    <property type="project" value="InterPro"/>
</dbReference>
<dbReference type="RefSeq" id="XP_026297679.1">
    <property type="nucleotide sequence ID" value="XM_026441894.1"/>
</dbReference>
<dbReference type="InterPro" id="IPR003663">
    <property type="entry name" value="Sugar/inositol_transpt"/>
</dbReference>
<evidence type="ECO:0000313" key="11">
    <source>
        <dbReference type="EnsemblMetazoa" id="XP_026297673"/>
    </source>
</evidence>
<feature type="transmembrane region" description="Helical" evidence="9">
    <location>
        <begin position="416"/>
        <end position="435"/>
    </location>
</feature>
<accession>A0A8B8H271</accession>
<evidence type="ECO:0000256" key="3">
    <source>
        <dbReference type="ARBA" id="ARBA00022475"/>
    </source>
</evidence>
<dbReference type="PANTHER" id="PTHR48021">
    <property type="match status" value="1"/>
</dbReference>
<dbReference type="InterPro" id="IPR005828">
    <property type="entry name" value="MFS_sugar_transport-like"/>
</dbReference>
<dbReference type="OrthoDB" id="6133115at2759"/>
<dbReference type="Pfam" id="PF00083">
    <property type="entry name" value="Sugar_tr"/>
    <property type="match status" value="1"/>
</dbReference>
<evidence type="ECO:0000313" key="16">
    <source>
        <dbReference type="RefSeq" id="XP_026297674.1"/>
    </source>
</evidence>
<reference evidence="13 14" key="2">
    <citation type="submission" date="2025-04" db="UniProtKB">
        <authorList>
            <consortium name="RefSeq"/>
        </authorList>
    </citation>
    <scope>IDENTIFICATION</scope>
    <source>
        <strain evidence="13 14">DH4</strain>
        <tissue evidence="13 14">Whole body</tissue>
    </source>
</reference>
<evidence type="ECO:0000256" key="2">
    <source>
        <dbReference type="ARBA" id="ARBA00022448"/>
    </source>
</evidence>
<evidence type="ECO:0000313" key="20">
    <source>
        <dbReference type="RefSeq" id="XP_026297679.1"/>
    </source>
</evidence>
<dbReference type="Gene3D" id="1.20.1250.20">
    <property type="entry name" value="MFS general substrate transporter like domains"/>
    <property type="match status" value="1"/>
</dbReference>
<dbReference type="PANTHER" id="PTHR48021:SF46">
    <property type="entry name" value="MAJOR FACILITATOR SUPERFAMILY (MFS) PROFILE DOMAIN-CONTAINING PROTEIN"/>
    <property type="match status" value="1"/>
</dbReference>
<keyword evidence="5 9" id="KW-0812">Transmembrane</keyword>
<dbReference type="EnsemblMetazoa" id="XM_026441886">
    <property type="protein sequence ID" value="XP_026297671"/>
    <property type="gene ID" value="LOC100577385"/>
</dbReference>
<feature type="transmembrane region" description="Helical" evidence="9">
    <location>
        <begin position="317"/>
        <end position="339"/>
    </location>
</feature>
<reference evidence="11" key="1">
    <citation type="submission" date="2021-01" db="UniProtKB">
        <authorList>
            <consortium name="EnsemblMetazoa"/>
        </authorList>
    </citation>
    <scope>IDENTIFICATION</scope>
    <source>
        <strain evidence="11">DH4</strain>
    </source>
</reference>
<dbReference type="RefSeq" id="XP_026297673.1">
    <property type="nucleotide sequence ID" value="XM_026441888.1"/>
</dbReference>
<keyword evidence="12" id="KW-1185">Reference proteome</keyword>
<dbReference type="FunFam" id="1.20.1250.20:FF:000218">
    <property type="entry name" value="facilitated trehalose transporter Tret1"/>
    <property type="match status" value="1"/>
</dbReference>
<evidence type="ECO:0000256" key="9">
    <source>
        <dbReference type="SAM" id="Phobius"/>
    </source>
</evidence>
<dbReference type="RefSeq" id="XP_026297675.1">
    <property type="nucleotide sequence ID" value="XM_026441890.1"/>
</dbReference>
<dbReference type="InterPro" id="IPR036259">
    <property type="entry name" value="MFS_trans_sf"/>
</dbReference>
<dbReference type="Proteomes" id="UP000005203">
    <property type="component" value="Linkage group LG7"/>
</dbReference>
<feature type="transmembrane region" description="Helical" evidence="9">
    <location>
        <begin position="104"/>
        <end position="125"/>
    </location>
</feature>
<name>A0A7M7SPA4_APIME</name>
<evidence type="ECO:0000256" key="6">
    <source>
        <dbReference type="ARBA" id="ARBA00022989"/>
    </source>
</evidence>
<evidence type="ECO:0000313" key="12">
    <source>
        <dbReference type="Proteomes" id="UP000005203"/>
    </source>
</evidence>
<dbReference type="EnsemblMetazoa" id="XM_026441894">
    <property type="protein sequence ID" value="XP_026297679"/>
    <property type="gene ID" value="LOC100577385"/>
</dbReference>
<keyword evidence="3" id="KW-1003">Cell membrane</keyword>